<protein>
    <submittedName>
        <fullName evidence="1">Uncharacterized protein</fullName>
    </submittedName>
</protein>
<dbReference type="Proteomes" id="UP000026961">
    <property type="component" value="Chromosome 5"/>
</dbReference>
<sequence>MGWSLGPAAEGAVVAAAERPRLRPASCEVAKPREEEEEEVRRSGALVAGVKEQSMVAIATGAWRKKKKKKRRIKSCAAAAWRTTCFSYPIIIVSLCTV</sequence>
<reference evidence="1" key="2">
    <citation type="submission" date="2018-05" db="EMBL/GenBank/DDBJ databases">
        <title>OgluRS3 (Oryza glumaepatula Reference Sequence Version 3).</title>
        <authorList>
            <person name="Zhang J."/>
            <person name="Kudrna D."/>
            <person name="Lee S."/>
            <person name="Talag J."/>
            <person name="Welchert J."/>
            <person name="Wing R.A."/>
        </authorList>
    </citation>
    <scope>NUCLEOTIDE SEQUENCE [LARGE SCALE GENOMIC DNA]</scope>
</reference>
<dbReference type="Gramene" id="OGLUM05G00140.1">
    <property type="protein sequence ID" value="OGLUM05G00140.1"/>
    <property type="gene ID" value="OGLUM05G00140"/>
</dbReference>
<evidence type="ECO:0000313" key="1">
    <source>
        <dbReference type="EnsemblPlants" id="OGLUM05G00140.1"/>
    </source>
</evidence>
<evidence type="ECO:0000313" key="2">
    <source>
        <dbReference type="Proteomes" id="UP000026961"/>
    </source>
</evidence>
<organism evidence="1">
    <name type="scientific">Oryza glumipatula</name>
    <dbReference type="NCBI Taxonomy" id="40148"/>
    <lineage>
        <taxon>Eukaryota</taxon>
        <taxon>Viridiplantae</taxon>
        <taxon>Streptophyta</taxon>
        <taxon>Embryophyta</taxon>
        <taxon>Tracheophyta</taxon>
        <taxon>Spermatophyta</taxon>
        <taxon>Magnoliopsida</taxon>
        <taxon>Liliopsida</taxon>
        <taxon>Poales</taxon>
        <taxon>Poaceae</taxon>
        <taxon>BOP clade</taxon>
        <taxon>Oryzoideae</taxon>
        <taxon>Oryzeae</taxon>
        <taxon>Oryzinae</taxon>
        <taxon>Oryza</taxon>
    </lineage>
</organism>
<name>A0A0D9ZT09_9ORYZ</name>
<reference evidence="1" key="1">
    <citation type="submission" date="2015-04" db="UniProtKB">
        <authorList>
            <consortium name="EnsemblPlants"/>
        </authorList>
    </citation>
    <scope>IDENTIFICATION</scope>
</reference>
<accession>A0A0D9ZT09</accession>
<dbReference type="AlphaFoldDB" id="A0A0D9ZT09"/>
<dbReference type="EnsemblPlants" id="OGLUM05G00140.1">
    <property type="protein sequence ID" value="OGLUM05G00140.1"/>
    <property type="gene ID" value="OGLUM05G00140"/>
</dbReference>
<dbReference type="HOGENOM" id="CLU_163638_0_0_1"/>
<proteinExistence type="predicted"/>
<keyword evidence="2" id="KW-1185">Reference proteome</keyword>